<dbReference type="EMBL" id="BPLR01003585">
    <property type="protein sequence ID" value="GIX86392.1"/>
    <property type="molecule type" value="Genomic_DNA"/>
</dbReference>
<evidence type="ECO:0000313" key="1">
    <source>
        <dbReference type="EMBL" id="GIX86392.1"/>
    </source>
</evidence>
<proteinExistence type="predicted"/>
<protein>
    <recommendedName>
        <fullName evidence="3">Transposase</fullName>
    </recommendedName>
</protein>
<organism evidence="1 2">
    <name type="scientific">Caerostris extrusa</name>
    <name type="common">Bark spider</name>
    <name type="synonym">Caerostris bankana</name>
    <dbReference type="NCBI Taxonomy" id="172846"/>
    <lineage>
        <taxon>Eukaryota</taxon>
        <taxon>Metazoa</taxon>
        <taxon>Ecdysozoa</taxon>
        <taxon>Arthropoda</taxon>
        <taxon>Chelicerata</taxon>
        <taxon>Arachnida</taxon>
        <taxon>Araneae</taxon>
        <taxon>Araneomorphae</taxon>
        <taxon>Entelegynae</taxon>
        <taxon>Araneoidea</taxon>
        <taxon>Araneidae</taxon>
        <taxon>Caerostris</taxon>
    </lineage>
</organism>
<sequence length="113" mass="12968">MIKQAEMPAHQGSRWVVRFRNETEFLHRNSIRVATSTRDSNELQFLVEALSRHSENLIPHSSDSVLEDSVYAQLFLRCSGSGSNFRSLSSRLDSEHVLRRKHPRECFGSSVHS</sequence>
<name>A0AAV4NNM9_CAEEX</name>
<reference evidence="1 2" key="1">
    <citation type="submission" date="2021-06" db="EMBL/GenBank/DDBJ databases">
        <title>Caerostris extrusa draft genome.</title>
        <authorList>
            <person name="Kono N."/>
            <person name="Arakawa K."/>
        </authorList>
    </citation>
    <scope>NUCLEOTIDE SEQUENCE [LARGE SCALE GENOMIC DNA]</scope>
</reference>
<evidence type="ECO:0000313" key="2">
    <source>
        <dbReference type="Proteomes" id="UP001054945"/>
    </source>
</evidence>
<gene>
    <name evidence="1" type="ORF">CEXT_443031</name>
</gene>
<comment type="caution">
    <text evidence="1">The sequence shown here is derived from an EMBL/GenBank/DDBJ whole genome shotgun (WGS) entry which is preliminary data.</text>
</comment>
<dbReference type="Proteomes" id="UP001054945">
    <property type="component" value="Unassembled WGS sequence"/>
</dbReference>
<accession>A0AAV4NNM9</accession>
<evidence type="ECO:0008006" key="3">
    <source>
        <dbReference type="Google" id="ProtNLM"/>
    </source>
</evidence>
<keyword evidence="2" id="KW-1185">Reference proteome</keyword>
<dbReference type="AlphaFoldDB" id="A0AAV4NNM9"/>